<keyword evidence="6 7" id="KW-0472">Membrane</keyword>
<proteinExistence type="predicted"/>
<feature type="transmembrane region" description="Helical" evidence="7">
    <location>
        <begin position="131"/>
        <end position="154"/>
    </location>
</feature>
<evidence type="ECO:0000256" key="1">
    <source>
        <dbReference type="ARBA" id="ARBA00004141"/>
    </source>
</evidence>
<feature type="transmembrane region" description="Helical" evidence="7">
    <location>
        <begin position="39"/>
        <end position="57"/>
    </location>
</feature>
<feature type="transmembrane region" description="Helical" evidence="7">
    <location>
        <begin position="166"/>
        <end position="186"/>
    </location>
</feature>
<keyword evidence="9" id="KW-1185">Reference proteome</keyword>
<dbReference type="EMBL" id="VLLF01000002">
    <property type="protein sequence ID" value="TWI90484.1"/>
    <property type="molecule type" value="Genomic_DNA"/>
</dbReference>
<dbReference type="Pfam" id="PF03547">
    <property type="entry name" value="Mem_trans"/>
    <property type="match status" value="1"/>
</dbReference>
<keyword evidence="5 7" id="KW-1133">Transmembrane helix</keyword>
<comment type="subcellular location">
    <subcellularLocation>
        <location evidence="1">Membrane</location>
        <topology evidence="1">Multi-pass membrane protein</topology>
    </subcellularLocation>
</comment>
<dbReference type="OrthoDB" id="7362338at2"/>
<evidence type="ECO:0000256" key="3">
    <source>
        <dbReference type="ARBA" id="ARBA00022475"/>
    </source>
</evidence>
<keyword evidence="4 7" id="KW-0812">Transmembrane</keyword>
<feature type="transmembrane region" description="Helical" evidence="7">
    <location>
        <begin position="6"/>
        <end position="27"/>
    </location>
</feature>
<dbReference type="AlphaFoldDB" id="A0A562TB27"/>
<feature type="transmembrane region" description="Helical" evidence="7">
    <location>
        <begin position="69"/>
        <end position="91"/>
    </location>
</feature>
<comment type="caution">
    <text evidence="8">The sequence shown here is derived from an EMBL/GenBank/DDBJ whole genome shotgun (WGS) entry which is preliminary data.</text>
</comment>
<accession>A0A562TB27</accession>
<keyword evidence="3" id="KW-1003">Cell membrane</keyword>
<evidence type="ECO:0000256" key="6">
    <source>
        <dbReference type="ARBA" id="ARBA00023136"/>
    </source>
</evidence>
<protein>
    <recommendedName>
        <fullName evidence="10">Malonate transporter</fullName>
    </recommendedName>
</protein>
<evidence type="ECO:0000256" key="5">
    <source>
        <dbReference type="ARBA" id="ARBA00022989"/>
    </source>
</evidence>
<reference evidence="8 9" key="1">
    <citation type="submission" date="2019-07" db="EMBL/GenBank/DDBJ databases">
        <title>Genomic Encyclopedia of Archaeal and Bacterial Type Strains, Phase II (KMG-II): from individual species to whole genera.</title>
        <authorList>
            <person name="Goeker M."/>
        </authorList>
    </citation>
    <scope>NUCLEOTIDE SEQUENCE [LARGE SCALE GENOMIC DNA]</scope>
    <source>
        <strain evidence="8 9">ATCC BAA-252</strain>
    </source>
</reference>
<dbReference type="InterPro" id="IPR004776">
    <property type="entry name" value="Mem_transp_PIN-like"/>
</dbReference>
<evidence type="ECO:0000256" key="7">
    <source>
        <dbReference type="SAM" id="Phobius"/>
    </source>
</evidence>
<feature type="transmembrane region" description="Helical" evidence="7">
    <location>
        <begin position="232"/>
        <end position="251"/>
    </location>
</feature>
<evidence type="ECO:0000313" key="9">
    <source>
        <dbReference type="Proteomes" id="UP000320593"/>
    </source>
</evidence>
<feature type="transmembrane region" description="Helical" evidence="7">
    <location>
        <begin position="198"/>
        <end position="220"/>
    </location>
</feature>
<dbReference type="Proteomes" id="UP000320593">
    <property type="component" value="Unassembled WGS sequence"/>
</dbReference>
<dbReference type="RefSeq" id="WP_145341689.1">
    <property type="nucleotide sequence ID" value="NZ_SMLY01000085.1"/>
</dbReference>
<name>A0A562TB27_9HYPH</name>
<evidence type="ECO:0008006" key="10">
    <source>
        <dbReference type="Google" id="ProtNLM"/>
    </source>
</evidence>
<evidence type="ECO:0000313" key="8">
    <source>
        <dbReference type="EMBL" id="TWI90484.1"/>
    </source>
</evidence>
<sequence>MTSVLDALQTAILPVFAALLLGYVLGWRKILAPRDAASINQFVILAALPALLFGLVARAPLNDFDMRVMMLYLASEVFVYALGFCLARYLFKRPATEALLLGMAGCFANHVFFVFPIAVKVIGPEAALPVAAIMAMDAVVLYGATILLLDVVTAGSGSLVKIGRQIGSNPLILSLAAGAAVNLLALPLPEGLARYVDFVGGATAPAALFGLGIMLSAVRIREIDGASLWPVVLKLFLHPVLFAAALAAFLPEAVRLSGEVWDHAVLLVAAGPCGAMPFVLALRYKIDATRLMRAILISTTLSVVTLAVLA</sequence>
<evidence type="ECO:0000256" key="4">
    <source>
        <dbReference type="ARBA" id="ARBA00022692"/>
    </source>
</evidence>
<organism evidence="8 9">
    <name type="scientific">Roseibium hamelinense</name>
    <dbReference type="NCBI Taxonomy" id="150831"/>
    <lineage>
        <taxon>Bacteria</taxon>
        <taxon>Pseudomonadati</taxon>
        <taxon>Pseudomonadota</taxon>
        <taxon>Alphaproteobacteria</taxon>
        <taxon>Hyphomicrobiales</taxon>
        <taxon>Stappiaceae</taxon>
        <taxon>Roseibium</taxon>
    </lineage>
</organism>
<gene>
    <name evidence="8" type="ORF">JM93_01466</name>
</gene>
<feature type="transmembrane region" description="Helical" evidence="7">
    <location>
        <begin position="263"/>
        <end position="284"/>
    </location>
</feature>
<dbReference type="PANTHER" id="PTHR36838:SF3">
    <property type="entry name" value="TRANSPORTER AUXIN EFFLUX CARRIER EC FAMILY"/>
    <property type="match status" value="1"/>
</dbReference>
<dbReference type="GO" id="GO:0055085">
    <property type="term" value="P:transmembrane transport"/>
    <property type="evidence" value="ECO:0007669"/>
    <property type="project" value="InterPro"/>
</dbReference>
<dbReference type="PANTHER" id="PTHR36838">
    <property type="entry name" value="AUXIN EFFLUX CARRIER FAMILY PROTEIN"/>
    <property type="match status" value="1"/>
</dbReference>
<keyword evidence="2" id="KW-0813">Transport</keyword>
<evidence type="ECO:0000256" key="2">
    <source>
        <dbReference type="ARBA" id="ARBA00022448"/>
    </source>
</evidence>
<dbReference type="GO" id="GO:0016020">
    <property type="term" value="C:membrane"/>
    <property type="evidence" value="ECO:0007669"/>
    <property type="project" value="UniProtKB-SubCell"/>
</dbReference>
<feature type="transmembrane region" description="Helical" evidence="7">
    <location>
        <begin position="98"/>
        <end position="119"/>
    </location>
</feature>